<dbReference type="VEuPathDB" id="FungiDB:SMAC_05648"/>
<gene>
    <name evidence="1" type="ORF">SMAC_05648</name>
</gene>
<sequence>MMAPRICSAVCVGLSRIQSSFAFRAASHSEQLRIQSSFAFRAASHSEQLRISPSSLFRIVLAVIAMKTSGLFALSGAALSGAALLQGVSAACCRSNKCLKGMCSPFHFLPGPNLVTNTIVLGGRPRRRRTRRLFRKPRHHHRDFHRGRNYLHRNETALAETLFYTETVTSTGPVQTETVTRTMTQTLTTTSTELAPGVTSTATNYVEEPSSLKVKARRTDIAAPSGLPEYAPANCADWAKYLKACKCVGVEEPSLLPSRLKP</sequence>
<dbReference type="AlphaFoldDB" id="F7W5A0"/>
<keyword evidence="2" id="KW-1185">Reference proteome</keyword>
<proteinExistence type="predicted"/>
<reference evidence="1 2" key="1">
    <citation type="journal article" date="2010" name="PLoS Genet.">
        <title>De novo assembly of a 40 Mb eukaryotic genome from short sequence reads: Sordaria macrospora, a model organism for fungal morphogenesis.</title>
        <authorList>
            <person name="Nowrousian M."/>
            <person name="Stajich J."/>
            <person name="Chu M."/>
            <person name="Engh I."/>
            <person name="Espagne E."/>
            <person name="Halliday K."/>
            <person name="Kamerewerd J."/>
            <person name="Kempken F."/>
            <person name="Knab B."/>
            <person name="Kuo H.C."/>
            <person name="Osiewacz H.D."/>
            <person name="Poeggeler S."/>
            <person name="Read N."/>
            <person name="Seiler S."/>
            <person name="Smith K."/>
            <person name="Zickler D."/>
            <person name="Kueck U."/>
            <person name="Freitag M."/>
        </authorList>
    </citation>
    <scope>NUCLEOTIDE SEQUENCE [LARGE SCALE GENOMIC DNA]</scope>
    <source>
        <strain evidence="2">ATCC MYA-333 / DSM 997 / K(L3346) / K-hell</strain>
        <tissue evidence="1">Mycelium</tissue>
    </source>
</reference>
<comment type="caution">
    <text evidence="1">The sequence shown here is derived from an EMBL/GenBank/DDBJ whole genome shotgun (WGS) entry which is preliminary data.</text>
</comment>
<dbReference type="eggNOG" id="ENOG502T0Z0">
    <property type="taxonomic scope" value="Eukaryota"/>
</dbReference>
<dbReference type="EMBL" id="CABT02000030">
    <property type="protein sequence ID" value="CCC12688.1"/>
    <property type="molecule type" value="Genomic_DNA"/>
</dbReference>
<evidence type="ECO:0000313" key="2">
    <source>
        <dbReference type="Proteomes" id="UP000001881"/>
    </source>
</evidence>
<dbReference type="Proteomes" id="UP000001881">
    <property type="component" value="Unassembled WGS sequence"/>
</dbReference>
<protein>
    <submittedName>
        <fullName evidence="1">WGS project CABT00000000 data, contig 2.30</fullName>
    </submittedName>
</protein>
<name>F7W5A0_SORMK</name>
<organism evidence="1 2">
    <name type="scientific">Sordaria macrospora (strain ATCC MYA-333 / DSM 997 / K(L3346) / K-hell)</name>
    <dbReference type="NCBI Taxonomy" id="771870"/>
    <lineage>
        <taxon>Eukaryota</taxon>
        <taxon>Fungi</taxon>
        <taxon>Dikarya</taxon>
        <taxon>Ascomycota</taxon>
        <taxon>Pezizomycotina</taxon>
        <taxon>Sordariomycetes</taxon>
        <taxon>Sordariomycetidae</taxon>
        <taxon>Sordariales</taxon>
        <taxon>Sordariaceae</taxon>
        <taxon>Sordaria</taxon>
    </lineage>
</organism>
<evidence type="ECO:0000313" key="1">
    <source>
        <dbReference type="EMBL" id="CCC12688.1"/>
    </source>
</evidence>
<dbReference type="InParanoid" id="F7W5A0"/>
<accession>F7W5A0</accession>
<dbReference type="HOGENOM" id="CLU_1062323_0_0_1"/>